<dbReference type="Pfam" id="PF06722">
    <property type="entry name" value="EryCIII-like_C"/>
    <property type="match status" value="1"/>
</dbReference>
<dbReference type="EMBL" id="JAMTCG010000002">
    <property type="protein sequence ID" value="MCP2160278.1"/>
    <property type="molecule type" value="Genomic_DNA"/>
</dbReference>
<sequence length="410" mass="43606">MTRILAMTSPARGLLYPIVETALTLRARGHDVHVVTIGDEVPRLRELGLGASPLPGDLEHATPGDQHAGRRSVRALTDRLIARAEDEFRHLSGLIRSHQPDLVMADISVTGAHLAAEASGVPWAIWSPTYLPLPTDGPPPGLGLRVRDGRIWRARDAALGALARGVWDRTFLTPLNDLRARHGLPPVAHTEDIVRAAPLVLSLCGPPLQRPSPSWPSSVVTVGPSLWGPPADPDPRITALTGPVAMVTLSTEAQQDAVLAHTALAALADGDLHTVVTTGAHDPAGFVGHPRATIARLLPHDQLLDHADVVVTHGGLGITQKALARGVPLVVVPFGRDQRDVAVRVEASGVGVRLVPRSLTAQTLRDAVEQARTLHPRVREVARRMNADGSARRAADAVEQLSAARGRRVA</sequence>
<dbReference type="PANTHER" id="PTHR48050:SF13">
    <property type="entry name" value="STEROL 3-BETA-GLUCOSYLTRANSFERASE UGT80A2"/>
    <property type="match status" value="1"/>
</dbReference>
<dbReference type="SUPFAM" id="SSF53756">
    <property type="entry name" value="UDP-Glycosyltransferase/glycogen phosphorylase"/>
    <property type="match status" value="1"/>
</dbReference>
<comment type="caution">
    <text evidence="2">The sequence shown here is derived from an EMBL/GenBank/DDBJ whole genome shotgun (WGS) entry which is preliminary data.</text>
</comment>
<evidence type="ECO:0000313" key="3">
    <source>
        <dbReference type="Proteomes" id="UP001205740"/>
    </source>
</evidence>
<organism evidence="2 3">
    <name type="scientific">Williamsia serinedens</name>
    <dbReference type="NCBI Taxonomy" id="391736"/>
    <lineage>
        <taxon>Bacteria</taxon>
        <taxon>Bacillati</taxon>
        <taxon>Actinomycetota</taxon>
        <taxon>Actinomycetes</taxon>
        <taxon>Mycobacteriales</taxon>
        <taxon>Nocardiaceae</taxon>
        <taxon>Williamsia</taxon>
    </lineage>
</organism>
<evidence type="ECO:0000259" key="1">
    <source>
        <dbReference type="Pfam" id="PF06722"/>
    </source>
</evidence>
<dbReference type="Proteomes" id="UP001205740">
    <property type="component" value="Unassembled WGS sequence"/>
</dbReference>
<evidence type="ECO:0000313" key="2">
    <source>
        <dbReference type="EMBL" id="MCP2160278.1"/>
    </source>
</evidence>
<dbReference type="InterPro" id="IPR002213">
    <property type="entry name" value="UDP_glucos_trans"/>
</dbReference>
<keyword evidence="3" id="KW-1185">Reference proteome</keyword>
<feature type="domain" description="Erythromycin biosynthesis protein CIII-like C-terminal" evidence="1">
    <location>
        <begin position="264"/>
        <end position="393"/>
    </location>
</feature>
<reference evidence="2 3" key="1">
    <citation type="submission" date="2022-06" db="EMBL/GenBank/DDBJ databases">
        <title>Genomic Encyclopedia of Archaeal and Bacterial Type Strains, Phase II (KMG-II): from individual species to whole genera.</title>
        <authorList>
            <person name="Goeker M."/>
        </authorList>
    </citation>
    <scope>NUCLEOTIDE SEQUENCE [LARGE SCALE GENOMIC DNA]</scope>
    <source>
        <strain evidence="2 3">DSM 45037</strain>
    </source>
</reference>
<gene>
    <name evidence="2" type="ORF">LX12_001457</name>
</gene>
<dbReference type="PANTHER" id="PTHR48050">
    <property type="entry name" value="STEROL 3-BETA-GLUCOSYLTRANSFERASE"/>
    <property type="match status" value="1"/>
</dbReference>
<dbReference type="InterPro" id="IPR010610">
    <property type="entry name" value="EryCIII-like_C"/>
</dbReference>
<name>A0ABT1H156_9NOCA</name>
<protein>
    <submittedName>
        <fullName evidence="2">Glycosyltransferase, MGT family</fullName>
    </submittedName>
</protein>
<dbReference type="RefSeq" id="WP_253653838.1">
    <property type="nucleotide sequence ID" value="NZ_BAAAOE010000001.1"/>
</dbReference>
<dbReference type="InterPro" id="IPR050426">
    <property type="entry name" value="Glycosyltransferase_28"/>
</dbReference>
<dbReference type="Gene3D" id="3.40.50.2000">
    <property type="entry name" value="Glycogen Phosphorylase B"/>
    <property type="match status" value="2"/>
</dbReference>
<dbReference type="CDD" id="cd03784">
    <property type="entry name" value="GT1_Gtf-like"/>
    <property type="match status" value="1"/>
</dbReference>
<proteinExistence type="predicted"/>
<accession>A0ABT1H156</accession>